<name>A0AAI9TG62_PENTH</name>
<dbReference type="EMBL" id="LACB01000192">
    <property type="protein sequence ID" value="KAJ9486772.1"/>
    <property type="molecule type" value="Genomic_DNA"/>
</dbReference>
<sequence>MGLLCINTCTMTTTILGSPYYNINIINPWKNDSRGSYLLCVVYPYAKAEINITCPPNKGPRNIPSPRISFQ</sequence>
<evidence type="ECO:0000313" key="2">
    <source>
        <dbReference type="Proteomes" id="UP001227192"/>
    </source>
</evidence>
<proteinExistence type="predicted"/>
<comment type="caution">
    <text evidence="1">The sequence shown here is derived from an EMBL/GenBank/DDBJ whole genome shotgun (WGS) entry which is preliminary data.</text>
</comment>
<reference evidence="1" key="2">
    <citation type="journal article" date="2016" name="Fungal Biol.">
        <title>Ochratoxin A production by Penicillium thymicola.</title>
        <authorList>
            <person name="Nguyen H.D.T."/>
            <person name="McMullin D.R."/>
            <person name="Ponomareva E."/>
            <person name="Riley R."/>
            <person name="Pomraning K.R."/>
            <person name="Baker S.E."/>
            <person name="Seifert K.A."/>
        </authorList>
    </citation>
    <scope>NUCLEOTIDE SEQUENCE</scope>
    <source>
        <strain evidence="1">DAOM 180753</strain>
    </source>
</reference>
<protein>
    <submittedName>
        <fullName evidence="1">Uncharacterized protein</fullName>
    </submittedName>
</protein>
<accession>A0AAI9TG62</accession>
<keyword evidence="2" id="KW-1185">Reference proteome</keyword>
<gene>
    <name evidence="1" type="ORF">VN97_g6557</name>
</gene>
<evidence type="ECO:0000313" key="1">
    <source>
        <dbReference type="EMBL" id="KAJ9486772.1"/>
    </source>
</evidence>
<organism evidence="1 2">
    <name type="scientific">Penicillium thymicola</name>
    <dbReference type="NCBI Taxonomy" id="293382"/>
    <lineage>
        <taxon>Eukaryota</taxon>
        <taxon>Fungi</taxon>
        <taxon>Dikarya</taxon>
        <taxon>Ascomycota</taxon>
        <taxon>Pezizomycotina</taxon>
        <taxon>Eurotiomycetes</taxon>
        <taxon>Eurotiomycetidae</taxon>
        <taxon>Eurotiales</taxon>
        <taxon>Aspergillaceae</taxon>
        <taxon>Penicillium</taxon>
    </lineage>
</organism>
<reference evidence="1" key="1">
    <citation type="submission" date="2015-06" db="EMBL/GenBank/DDBJ databases">
        <authorList>
            <person name="Nguyen H."/>
        </authorList>
    </citation>
    <scope>NUCLEOTIDE SEQUENCE</scope>
    <source>
        <strain evidence="1">DAOM 180753</strain>
    </source>
</reference>
<dbReference type="AlphaFoldDB" id="A0AAI9TG62"/>
<dbReference type="Proteomes" id="UP001227192">
    <property type="component" value="Unassembled WGS sequence"/>
</dbReference>